<dbReference type="SUPFAM" id="SSF51735">
    <property type="entry name" value="NAD(P)-binding Rossmann-fold domains"/>
    <property type="match status" value="1"/>
</dbReference>
<dbReference type="Gene3D" id="3.40.50.720">
    <property type="entry name" value="NAD(P)-binding Rossmann-like Domain"/>
    <property type="match status" value="1"/>
</dbReference>
<dbReference type="Gene3D" id="3.30.360.10">
    <property type="entry name" value="Dihydrodipicolinate Reductase, domain 2"/>
    <property type="match status" value="1"/>
</dbReference>
<evidence type="ECO:0000313" key="2">
    <source>
        <dbReference type="EMBL" id="MFC6765717.1"/>
    </source>
</evidence>
<dbReference type="AlphaFoldDB" id="A0ABD5SQ41"/>
<dbReference type="PANTHER" id="PTHR43796:SF2">
    <property type="entry name" value="CARBOXYNORSPERMIDINE SYNTHASE"/>
    <property type="match status" value="1"/>
</dbReference>
<reference evidence="2 3" key="1">
    <citation type="journal article" date="2019" name="Int. J. Syst. Evol. Microbiol.">
        <title>The Global Catalogue of Microorganisms (GCM) 10K type strain sequencing project: providing services to taxonomists for standard genome sequencing and annotation.</title>
        <authorList>
            <consortium name="The Broad Institute Genomics Platform"/>
            <consortium name="The Broad Institute Genome Sequencing Center for Infectious Disease"/>
            <person name="Wu L."/>
            <person name="Ma J."/>
        </authorList>
    </citation>
    <scope>NUCLEOTIDE SEQUENCE [LARGE SCALE GENOMIC DNA]</scope>
    <source>
        <strain evidence="2 3">LMG 29247</strain>
    </source>
</reference>
<sequence>MTTLIVGGYGSVGRTIAGELATASDGPSSVVVAGRDETKAATVAAELGENVSGIAFDLQRTDLYARVLEDIDHVVMCVDQAGTAFVEACLERGIDYLDVTASDEFFRRVERLDDVARDHGATAVLSVGLAPGVTNLLAKRMTDQLSTVSEIRIGVLLGLGEAFGPAASRWTLERIGREFTVFDAGRSRPVRGFVTPEPIEFPRYGRRRAYSFDFADQHVLHRTLDVPAKTYLCFDSRAVTAAVYGLSRFEVYRPTAEAIGLDRLTGLVSTLSVGGEGFAVSVEVDGQQDSNAKTLLRAIDGEEQSRVTGLVAANVSMAIHGTSVPSGVYHVHEILDSESILDVLRERGYRLTNSEQVRETSNPVTLMS</sequence>
<comment type="caution">
    <text evidence="2">The sequence shown here is derived from an EMBL/GenBank/DDBJ whole genome shotgun (WGS) entry which is preliminary data.</text>
</comment>
<name>A0ABD5SQ41_9EURY</name>
<evidence type="ECO:0000313" key="3">
    <source>
        <dbReference type="Proteomes" id="UP001596383"/>
    </source>
</evidence>
<evidence type="ECO:0000259" key="1">
    <source>
        <dbReference type="Pfam" id="PF03435"/>
    </source>
</evidence>
<accession>A0ABD5SQ41</accession>
<protein>
    <submittedName>
        <fullName evidence="2">Saccharopine dehydrogenase family protein</fullName>
    </submittedName>
</protein>
<organism evidence="2 3">
    <name type="scientific">Natrinema soli</name>
    <dbReference type="NCBI Taxonomy" id="1930624"/>
    <lineage>
        <taxon>Archaea</taxon>
        <taxon>Methanobacteriati</taxon>
        <taxon>Methanobacteriota</taxon>
        <taxon>Stenosarchaea group</taxon>
        <taxon>Halobacteria</taxon>
        <taxon>Halobacteriales</taxon>
        <taxon>Natrialbaceae</taxon>
        <taxon>Natrinema</taxon>
    </lineage>
</organism>
<gene>
    <name evidence="2" type="ORF">ACFQE6_12165</name>
</gene>
<feature type="domain" description="Saccharopine dehydrogenase NADP binding" evidence="1">
    <location>
        <begin position="4"/>
        <end position="124"/>
    </location>
</feature>
<dbReference type="RefSeq" id="WP_273738731.1">
    <property type="nucleotide sequence ID" value="NZ_JAQIVI010000178.1"/>
</dbReference>
<dbReference type="PANTHER" id="PTHR43796">
    <property type="entry name" value="CARBOXYNORSPERMIDINE SYNTHASE"/>
    <property type="match status" value="1"/>
</dbReference>
<dbReference type="InterPro" id="IPR005097">
    <property type="entry name" value="Sacchrp_dh_NADP-bd"/>
</dbReference>
<keyword evidence="3" id="KW-1185">Reference proteome</keyword>
<dbReference type="Proteomes" id="UP001596383">
    <property type="component" value="Unassembled WGS sequence"/>
</dbReference>
<dbReference type="InterPro" id="IPR036291">
    <property type="entry name" value="NAD(P)-bd_dom_sf"/>
</dbReference>
<dbReference type="EMBL" id="JBHSWV010000178">
    <property type="protein sequence ID" value="MFC6765717.1"/>
    <property type="molecule type" value="Genomic_DNA"/>
</dbReference>
<dbReference type="Pfam" id="PF03435">
    <property type="entry name" value="Sacchrp_dh_NADP"/>
    <property type="match status" value="1"/>
</dbReference>
<proteinExistence type="predicted"/>